<reference evidence="6" key="1">
    <citation type="submission" date="2020-11" db="EMBL/GenBank/DDBJ databases">
        <authorList>
            <consortium name="DOE Joint Genome Institute"/>
            <person name="Ahrendt S."/>
            <person name="Riley R."/>
            <person name="Andreopoulos W."/>
            <person name="Labutti K."/>
            <person name="Pangilinan J."/>
            <person name="Ruiz-Duenas F.J."/>
            <person name="Barrasa J.M."/>
            <person name="Sanchez-Garcia M."/>
            <person name="Camarero S."/>
            <person name="Miyauchi S."/>
            <person name="Serrano A."/>
            <person name="Linde D."/>
            <person name="Babiker R."/>
            <person name="Drula E."/>
            <person name="Ayuso-Fernandez I."/>
            <person name="Pacheco R."/>
            <person name="Padilla G."/>
            <person name="Ferreira P."/>
            <person name="Barriuso J."/>
            <person name="Kellner H."/>
            <person name="Castanera R."/>
            <person name="Alfaro M."/>
            <person name="Ramirez L."/>
            <person name="Pisabarro A.G."/>
            <person name="Kuo A."/>
            <person name="Tritt A."/>
            <person name="Lipzen A."/>
            <person name="He G."/>
            <person name="Yan M."/>
            <person name="Ng V."/>
            <person name="Cullen D."/>
            <person name="Martin F."/>
            <person name="Rosso M.-N."/>
            <person name="Henrissat B."/>
            <person name="Hibbett D."/>
            <person name="Martinez A.T."/>
            <person name="Grigoriev I.V."/>
        </authorList>
    </citation>
    <scope>NUCLEOTIDE SEQUENCE</scope>
    <source>
        <strain evidence="6">ATCC 90797</strain>
    </source>
</reference>
<evidence type="ECO:0000256" key="2">
    <source>
        <dbReference type="ARBA" id="ARBA00022801"/>
    </source>
</evidence>
<dbReference type="PIRSF" id="PIRSF001221">
    <property type="entry name" value="Amidase_fungi"/>
    <property type="match status" value="1"/>
</dbReference>
<dbReference type="InterPro" id="IPR036928">
    <property type="entry name" value="AS_sf"/>
</dbReference>
<evidence type="ECO:0000256" key="3">
    <source>
        <dbReference type="PIRSR" id="PIRSR001221-1"/>
    </source>
</evidence>
<gene>
    <name evidence="6" type="ORF">BDN71DRAFT_1286003</name>
</gene>
<protein>
    <submittedName>
        <fullName evidence="6">Amidase signature enzyme</fullName>
    </submittedName>
</protein>
<dbReference type="EMBL" id="MU154613">
    <property type="protein sequence ID" value="KAF9491718.1"/>
    <property type="molecule type" value="Genomic_DNA"/>
</dbReference>
<proteinExistence type="inferred from homology"/>
<comment type="similarity">
    <text evidence="1">Belongs to the amidase family.</text>
</comment>
<dbReference type="Proteomes" id="UP000807025">
    <property type="component" value="Unassembled WGS sequence"/>
</dbReference>
<feature type="domain" description="Amidase" evidence="5">
    <location>
        <begin position="65"/>
        <end position="571"/>
    </location>
</feature>
<feature type="active site" description="Charge relay system" evidence="3">
    <location>
        <position position="126"/>
    </location>
</feature>
<dbReference type="PANTHER" id="PTHR46072:SF10">
    <property type="entry name" value="ACETAMIDASE"/>
    <property type="match status" value="1"/>
</dbReference>
<feature type="binding site" evidence="4">
    <location>
        <position position="201"/>
    </location>
    <ligand>
        <name>substrate</name>
    </ligand>
</feature>
<dbReference type="InterPro" id="IPR023631">
    <property type="entry name" value="Amidase_dom"/>
</dbReference>
<sequence length="591" mass="64463">MFFPFTLSAHQRACAWKQQERLGKIQSLPSAFFQSLSHHEEKIHSLSLSQIVSKCTASTLSPAEVMMAFGKKTLSAQQSTNCLSDVRVMQALLDLKSVAREQTYGLSDSATSVHVRPLLGVPISIKDTIDIAGYDSTISCSRNVGRPASKSSAIVRLLQDAGALIHVKTSVPTCLLSLETESDLFGVTSNPYNPAFTCGASSGGGAALLASGGAKIDIGSDIGGSVRIPAHFCGLWSLKGSAGRFPSTGQASSLPGFEAVQLICAPMATTLEDLTEFWKRTVCMKPWFYDPLCVPLEWRPVDILGQNRKLKWGIVSDDGKLLSYTASAQLKSIPGIIPASPACRRALTAAAAALKEQGHEVVNFSPPSIIDGLKIANQLVFADGGAQIKSALQPTEFTGPALSSVFTLISLPLFLKKAIAYFLKPFDPIYAGFLEILHPKSIVEERQLVTARDEYRAQWHEQWQLDNLDFVLTPPHPLPAFKHRQCEKVTLMSAGMTLIFNLLDYSAGVMPVTEVDKLTDSYPIDFFSSQEYRNFNMIARDAHSVYDAEEMHGLPVGIQVVGRRFEEEKVLEGMRVIQHALRSQESSRPAS</sequence>
<evidence type="ECO:0000313" key="6">
    <source>
        <dbReference type="EMBL" id="KAF9491718.1"/>
    </source>
</evidence>
<keyword evidence="7" id="KW-1185">Reference proteome</keyword>
<comment type="caution">
    <text evidence="6">The sequence shown here is derived from an EMBL/GenBank/DDBJ whole genome shotgun (WGS) entry which is preliminary data.</text>
</comment>
<organism evidence="6 7">
    <name type="scientific">Pleurotus eryngii</name>
    <name type="common">Boletus of the steppes</name>
    <dbReference type="NCBI Taxonomy" id="5323"/>
    <lineage>
        <taxon>Eukaryota</taxon>
        <taxon>Fungi</taxon>
        <taxon>Dikarya</taxon>
        <taxon>Basidiomycota</taxon>
        <taxon>Agaricomycotina</taxon>
        <taxon>Agaricomycetes</taxon>
        <taxon>Agaricomycetidae</taxon>
        <taxon>Agaricales</taxon>
        <taxon>Pleurotineae</taxon>
        <taxon>Pleurotaceae</taxon>
        <taxon>Pleurotus</taxon>
    </lineage>
</organism>
<feature type="binding site" evidence="4">
    <location>
        <position position="175"/>
    </location>
    <ligand>
        <name>substrate</name>
    </ligand>
</feature>
<dbReference type="AlphaFoldDB" id="A0A9P5ZP82"/>
<feature type="binding site" evidence="4">
    <location>
        <begin position="222"/>
        <end position="225"/>
    </location>
    <ligand>
        <name>substrate</name>
    </ligand>
</feature>
<accession>A0A9P5ZP82</accession>
<dbReference type="OrthoDB" id="6428749at2759"/>
<feature type="active site" description="Acyl-ester intermediate" evidence="3">
    <location>
        <position position="225"/>
    </location>
</feature>
<dbReference type="PANTHER" id="PTHR46072">
    <property type="entry name" value="AMIDASE-RELATED-RELATED"/>
    <property type="match status" value="1"/>
</dbReference>
<name>A0A9P5ZP82_PLEER</name>
<keyword evidence="2" id="KW-0378">Hydrolase</keyword>
<dbReference type="Gene3D" id="3.90.1300.10">
    <property type="entry name" value="Amidase signature (AS) domain"/>
    <property type="match status" value="1"/>
</dbReference>
<evidence type="ECO:0000259" key="5">
    <source>
        <dbReference type="Pfam" id="PF01425"/>
    </source>
</evidence>
<evidence type="ECO:0000256" key="1">
    <source>
        <dbReference type="ARBA" id="ARBA00009199"/>
    </source>
</evidence>
<evidence type="ECO:0000256" key="4">
    <source>
        <dbReference type="PIRSR" id="PIRSR001221-2"/>
    </source>
</evidence>
<dbReference type="SUPFAM" id="SSF75304">
    <property type="entry name" value="Amidase signature (AS) enzymes"/>
    <property type="match status" value="1"/>
</dbReference>
<dbReference type="Pfam" id="PF01425">
    <property type="entry name" value="Amidase"/>
    <property type="match status" value="1"/>
</dbReference>
<feature type="active site" description="Charge relay system" evidence="3">
    <location>
        <position position="201"/>
    </location>
</feature>
<evidence type="ECO:0000313" key="7">
    <source>
        <dbReference type="Proteomes" id="UP000807025"/>
    </source>
</evidence>
<dbReference type="GO" id="GO:0016787">
    <property type="term" value="F:hydrolase activity"/>
    <property type="evidence" value="ECO:0007669"/>
    <property type="project" value="UniProtKB-KW"/>
</dbReference>